<dbReference type="Proteomes" id="UP000821866">
    <property type="component" value="Chromosome 2"/>
</dbReference>
<name>A0A9J6EF14_RHIMP</name>
<comment type="caution">
    <text evidence="1">The sequence shown here is derived from an EMBL/GenBank/DDBJ whole genome shotgun (WGS) entry which is preliminary data.</text>
</comment>
<accession>A0A9J6EF14</accession>
<sequence>MARIKFSSPVLAAGAPMRYQRRPLLSHAAGRPRASAPLYSPGILDLARLPEAFVGPKTRAFASNAAGPSVDGGFPLARTLLIHAVHASRPWRLVCACALAAGWHSLLLIEQNIMKKRSRDRKREDLAQGAEGQPTSLPTRARILVCENTLRSYTWAHGRIPMATSFIRLRFGIVAVGQRSHCFEGETCLRVLSVVVPYVTLDKGAMSQV</sequence>
<protein>
    <submittedName>
        <fullName evidence="1">Uncharacterized protein</fullName>
    </submittedName>
</protein>
<organism evidence="1 2">
    <name type="scientific">Rhipicephalus microplus</name>
    <name type="common">Cattle tick</name>
    <name type="synonym">Boophilus microplus</name>
    <dbReference type="NCBI Taxonomy" id="6941"/>
    <lineage>
        <taxon>Eukaryota</taxon>
        <taxon>Metazoa</taxon>
        <taxon>Ecdysozoa</taxon>
        <taxon>Arthropoda</taxon>
        <taxon>Chelicerata</taxon>
        <taxon>Arachnida</taxon>
        <taxon>Acari</taxon>
        <taxon>Parasitiformes</taxon>
        <taxon>Ixodida</taxon>
        <taxon>Ixodoidea</taxon>
        <taxon>Ixodidae</taxon>
        <taxon>Rhipicephalinae</taxon>
        <taxon>Rhipicephalus</taxon>
        <taxon>Boophilus</taxon>
    </lineage>
</organism>
<reference evidence="1" key="2">
    <citation type="submission" date="2021-09" db="EMBL/GenBank/DDBJ databases">
        <authorList>
            <person name="Jia N."/>
            <person name="Wang J."/>
            <person name="Shi W."/>
            <person name="Du L."/>
            <person name="Sun Y."/>
            <person name="Zhan W."/>
            <person name="Jiang J."/>
            <person name="Wang Q."/>
            <person name="Zhang B."/>
            <person name="Ji P."/>
            <person name="Sakyi L.B."/>
            <person name="Cui X."/>
            <person name="Yuan T."/>
            <person name="Jiang B."/>
            <person name="Yang W."/>
            <person name="Lam T.T.-Y."/>
            <person name="Chang Q."/>
            <person name="Ding S."/>
            <person name="Wang X."/>
            <person name="Zhu J."/>
            <person name="Ruan X."/>
            <person name="Zhao L."/>
            <person name="Wei J."/>
            <person name="Que T."/>
            <person name="Du C."/>
            <person name="Cheng J."/>
            <person name="Dai P."/>
            <person name="Han X."/>
            <person name="Huang E."/>
            <person name="Gao Y."/>
            <person name="Liu J."/>
            <person name="Shao H."/>
            <person name="Ye R."/>
            <person name="Li L."/>
            <person name="Wei W."/>
            <person name="Wang X."/>
            <person name="Wang C."/>
            <person name="Huo Q."/>
            <person name="Li W."/>
            <person name="Guo W."/>
            <person name="Chen H."/>
            <person name="Chen S."/>
            <person name="Zhou L."/>
            <person name="Zhou L."/>
            <person name="Ni X."/>
            <person name="Tian J."/>
            <person name="Zhou Y."/>
            <person name="Sheng Y."/>
            <person name="Liu T."/>
            <person name="Pan Y."/>
            <person name="Xia L."/>
            <person name="Li J."/>
            <person name="Zhao F."/>
            <person name="Cao W."/>
        </authorList>
    </citation>
    <scope>NUCLEOTIDE SEQUENCE</scope>
    <source>
        <strain evidence="1">Rmic-2018</strain>
        <tissue evidence="1">Larvae</tissue>
    </source>
</reference>
<evidence type="ECO:0000313" key="2">
    <source>
        <dbReference type="Proteomes" id="UP000821866"/>
    </source>
</evidence>
<dbReference type="AlphaFoldDB" id="A0A9J6EF14"/>
<reference evidence="1" key="1">
    <citation type="journal article" date="2020" name="Cell">
        <title>Large-Scale Comparative Analyses of Tick Genomes Elucidate Their Genetic Diversity and Vector Capacities.</title>
        <authorList>
            <consortium name="Tick Genome and Microbiome Consortium (TIGMIC)"/>
            <person name="Jia N."/>
            <person name="Wang J."/>
            <person name="Shi W."/>
            <person name="Du L."/>
            <person name="Sun Y."/>
            <person name="Zhan W."/>
            <person name="Jiang J.F."/>
            <person name="Wang Q."/>
            <person name="Zhang B."/>
            <person name="Ji P."/>
            <person name="Bell-Sakyi L."/>
            <person name="Cui X.M."/>
            <person name="Yuan T.T."/>
            <person name="Jiang B.G."/>
            <person name="Yang W.F."/>
            <person name="Lam T.T."/>
            <person name="Chang Q.C."/>
            <person name="Ding S.J."/>
            <person name="Wang X.J."/>
            <person name="Zhu J.G."/>
            <person name="Ruan X.D."/>
            <person name="Zhao L."/>
            <person name="Wei J.T."/>
            <person name="Ye R.Z."/>
            <person name="Que T.C."/>
            <person name="Du C.H."/>
            <person name="Zhou Y.H."/>
            <person name="Cheng J.X."/>
            <person name="Dai P.F."/>
            <person name="Guo W.B."/>
            <person name="Han X.H."/>
            <person name="Huang E.J."/>
            <person name="Li L.F."/>
            <person name="Wei W."/>
            <person name="Gao Y.C."/>
            <person name="Liu J.Z."/>
            <person name="Shao H.Z."/>
            <person name="Wang X."/>
            <person name="Wang C.C."/>
            <person name="Yang T.C."/>
            <person name="Huo Q.B."/>
            <person name="Li W."/>
            <person name="Chen H.Y."/>
            <person name="Chen S.E."/>
            <person name="Zhou L.G."/>
            <person name="Ni X.B."/>
            <person name="Tian J.H."/>
            <person name="Sheng Y."/>
            <person name="Liu T."/>
            <person name="Pan Y.S."/>
            <person name="Xia L.Y."/>
            <person name="Li J."/>
            <person name="Zhao F."/>
            <person name="Cao W.C."/>
        </authorList>
    </citation>
    <scope>NUCLEOTIDE SEQUENCE</scope>
    <source>
        <strain evidence="1">Rmic-2018</strain>
    </source>
</reference>
<dbReference type="EMBL" id="JABSTU010000004">
    <property type="protein sequence ID" value="KAH8032977.1"/>
    <property type="molecule type" value="Genomic_DNA"/>
</dbReference>
<evidence type="ECO:0000313" key="1">
    <source>
        <dbReference type="EMBL" id="KAH8032977.1"/>
    </source>
</evidence>
<gene>
    <name evidence="1" type="ORF">HPB51_004658</name>
</gene>
<proteinExistence type="predicted"/>
<keyword evidence="2" id="KW-1185">Reference proteome</keyword>